<accession>A0ABD3SGD1</accession>
<keyword evidence="2" id="KW-1185">Reference proteome</keyword>
<name>A0ABD3SGD1_9STRA</name>
<evidence type="ECO:0000313" key="1">
    <source>
        <dbReference type="EMBL" id="KAL3823622.1"/>
    </source>
</evidence>
<dbReference type="Proteomes" id="UP001530377">
    <property type="component" value="Unassembled WGS sequence"/>
</dbReference>
<comment type="caution">
    <text evidence="1">The sequence shown here is derived from an EMBL/GenBank/DDBJ whole genome shotgun (WGS) entry which is preliminary data.</text>
</comment>
<reference evidence="1 2" key="1">
    <citation type="submission" date="2024-10" db="EMBL/GenBank/DDBJ databases">
        <title>Updated reference genomes for cyclostephanoid diatoms.</title>
        <authorList>
            <person name="Roberts W.R."/>
            <person name="Alverson A.J."/>
        </authorList>
    </citation>
    <scope>NUCLEOTIDE SEQUENCE [LARGE SCALE GENOMIC DNA]</scope>
    <source>
        <strain evidence="1 2">AJA228-03</strain>
    </source>
</reference>
<dbReference type="AlphaFoldDB" id="A0ABD3SGD1"/>
<evidence type="ECO:0000313" key="2">
    <source>
        <dbReference type="Proteomes" id="UP001530377"/>
    </source>
</evidence>
<protein>
    <submittedName>
        <fullName evidence="1">Uncharacterized protein</fullName>
    </submittedName>
</protein>
<organism evidence="1 2">
    <name type="scientific">Cyclostephanos tholiformis</name>
    <dbReference type="NCBI Taxonomy" id="382380"/>
    <lineage>
        <taxon>Eukaryota</taxon>
        <taxon>Sar</taxon>
        <taxon>Stramenopiles</taxon>
        <taxon>Ochrophyta</taxon>
        <taxon>Bacillariophyta</taxon>
        <taxon>Coscinodiscophyceae</taxon>
        <taxon>Thalassiosirophycidae</taxon>
        <taxon>Stephanodiscales</taxon>
        <taxon>Stephanodiscaceae</taxon>
        <taxon>Cyclostephanos</taxon>
    </lineage>
</organism>
<dbReference type="EMBL" id="JALLPB020000033">
    <property type="protein sequence ID" value="KAL3823622.1"/>
    <property type="molecule type" value="Genomic_DNA"/>
</dbReference>
<sequence length="181" mass="20057">MFVLPILISLIDAPGGGGKLRHVHLPEKFRRVKSSNLHDFIERYDEYLEGCGGGNKCTKCRAGSWGDMDGGGNPWMYEKRDGPYYGLQNYTCHMCTKHYCTENDCVARCHVCDRAYCDDCVILVECGKCRLKVCAMCRGGGMGEDKRDDDCGGGWACEACVDDYDDRDAVPPDAAMVVSHS</sequence>
<gene>
    <name evidence="1" type="ORF">ACHAXA_005603</name>
</gene>
<proteinExistence type="predicted"/>